<accession>A0ABT0SGL1</accession>
<organism evidence="1 2">
    <name type="scientific">Stenotrophomonas mori</name>
    <dbReference type="NCBI Taxonomy" id="2871096"/>
    <lineage>
        <taxon>Bacteria</taxon>
        <taxon>Pseudomonadati</taxon>
        <taxon>Pseudomonadota</taxon>
        <taxon>Gammaproteobacteria</taxon>
        <taxon>Lysobacterales</taxon>
        <taxon>Lysobacteraceae</taxon>
        <taxon>Stenotrophomonas</taxon>
    </lineage>
</organism>
<proteinExistence type="predicted"/>
<dbReference type="Proteomes" id="UP001431235">
    <property type="component" value="Unassembled WGS sequence"/>
</dbReference>
<evidence type="ECO:0000313" key="1">
    <source>
        <dbReference type="EMBL" id="MCL7714452.1"/>
    </source>
</evidence>
<evidence type="ECO:0000313" key="2">
    <source>
        <dbReference type="Proteomes" id="UP001431235"/>
    </source>
</evidence>
<gene>
    <name evidence="1" type="ORF">K5L01_07345</name>
</gene>
<keyword evidence="2" id="KW-1185">Reference proteome</keyword>
<dbReference type="EMBL" id="JAIKTS010000001">
    <property type="protein sequence ID" value="MCL7714452.1"/>
    <property type="molecule type" value="Genomic_DNA"/>
</dbReference>
<dbReference type="RefSeq" id="WP_250063297.1">
    <property type="nucleotide sequence ID" value="NZ_JAIKTS010000001.1"/>
</dbReference>
<protein>
    <submittedName>
        <fullName evidence="1">Uncharacterized protein</fullName>
    </submittedName>
</protein>
<sequence length="113" mass="12869">MSLLVVSDRHAIASSIPFEIKVGGFYEVEFYPIVFDEYFVDDAGEVGESLDGCGERYSYKVVGRLKEGCVSSGELMFYGEFLAEEFGFLDGNMVSWVIDRVDVRFVKEMEWCK</sequence>
<comment type="caution">
    <text evidence="1">The sequence shown here is derived from an EMBL/GenBank/DDBJ whole genome shotgun (WGS) entry which is preliminary data.</text>
</comment>
<name>A0ABT0SGL1_9GAMM</name>
<reference evidence="1 2" key="1">
    <citation type="submission" date="2021-08" db="EMBL/GenBank/DDBJ databases">
        <title>Novel members of of the genus Stenotrophomonas from differernt environment.</title>
        <authorList>
            <person name="Deng Y."/>
        </authorList>
    </citation>
    <scope>NUCLEOTIDE SEQUENCE [LARGE SCALE GENOMIC DNA]</scope>
    <source>
        <strain evidence="1 2">CPCC 101365</strain>
    </source>
</reference>